<evidence type="ECO:0000256" key="1">
    <source>
        <dbReference type="SAM" id="Phobius"/>
    </source>
</evidence>
<dbReference type="PANTHER" id="PTHR13593:SF116">
    <property type="entry name" value="PLC-LIKE PHOSPHODIESTERASE"/>
    <property type="match status" value="1"/>
</dbReference>
<dbReference type="OrthoDB" id="1046782at2759"/>
<feature type="transmembrane region" description="Helical" evidence="1">
    <location>
        <begin position="9"/>
        <end position="31"/>
    </location>
</feature>
<keyword evidence="3" id="KW-1185">Reference proteome</keyword>
<dbReference type="GO" id="GO:0008081">
    <property type="term" value="F:phosphoric diester hydrolase activity"/>
    <property type="evidence" value="ECO:0007669"/>
    <property type="project" value="InterPro"/>
</dbReference>
<dbReference type="EMBL" id="MU167225">
    <property type="protein sequence ID" value="KAG0149681.1"/>
    <property type="molecule type" value="Genomic_DNA"/>
</dbReference>
<dbReference type="Gene3D" id="3.20.20.190">
    <property type="entry name" value="Phosphatidylinositol (PI) phosphodiesterase"/>
    <property type="match status" value="1"/>
</dbReference>
<reference evidence="2" key="1">
    <citation type="submission" date="2013-11" db="EMBL/GenBank/DDBJ databases">
        <title>Genome sequence of the fusiform rust pathogen reveals effectors for host alternation and coevolution with pine.</title>
        <authorList>
            <consortium name="DOE Joint Genome Institute"/>
            <person name="Smith K."/>
            <person name="Pendleton A."/>
            <person name="Kubisiak T."/>
            <person name="Anderson C."/>
            <person name="Salamov A."/>
            <person name="Aerts A."/>
            <person name="Riley R."/>
            <person name="Clum A."/>
            <person name="Lindquist E."/>
            <person name="Ence D."/>
            <person name="Campbell M."/>
            <person name="Kronenberg Z."/>
            <person name="Feau N."/>
            <person name="Dhillon B."/>
            <person name="Hamelin R."/>
            <person name="Burleigh J."/>
            <person name="Smith J."/>
            <person name="Yandell M."/>
            <person name="Nelson C."/>
            <person name="Grigoriev I."/>
            <person name="Davis J."/>
        </authorList>
    </citation>
    <scope>NUCLEOTIDE SEQUENCE</scope>
    <source>
        <strain evidence="2">G11</strain>
    </source>
</reference>
<dbReference type="AlphaFoldDB" id="A0A9P6NM74"/>
<gene>
    <name evidence="2" type="ORF">CROQUDRAFT_653239</name>
</gene>
<keyword evidence="1" id="KW-0812">Transmembrane</keyword>
<organism evidence="2 3">
    <name type="scientific">Cronartium quercuum f. sp. fusiforme G11</name>
    <dbReference type="NCBI Taxonomy" id="708437"/>
    <lineage>
        <taxon>Eukaryota</taxon>
        <taxon>Fungi</taxon>
        <taxon>Dikarya</taxon>
        <taxon>Basidiomycota</taxon>
        <taxon>Pucciniomycotina</taxon>
        <taxon>Pucciniomycetes</taxon>
        <taxon>Pucciniales</taxon>
        <taxon>Coleosporiaceae</taxon>
        <taxon>Cronartium</taxon>
    </lineage>
</organism>
<dbReference type="PROSITE" id="PS50007">
    <property type="entry name" value="PIPLC_X_DOMAIN"/>
    <property type="match status" value="1"/>
</dbReference>
<dbReference type="InterPro" id="IPR051057">
    <property type="entry name" value="PI-PLC_domain"/>
</dbReference>
<proteinExistence type="predicted"/>
<evidence type="ECO:0000313" key="3">
    <source>
        <dbReference type="Proteomes" id="UP000886653"/>
    </source>
</evidence>
<dbReference type="InterPro" id="IPR017946">
    <property type="entry name" value="PLC-like_Pdiesterase_TIM-brl"/>
</dbReference>
<keyword evidence="1" id="KW-0472">Membrane</keyword>
<accession>A0A9P6NM74</accession>
<comment type="caution">
    <text evidence="2">The sequence shown here is derived from an EMBL/GenBank/DDBJ whole genome shotgun (WGS) entry which is preliminary data.</text>
</comment>
<dbReference type="PANTHER" id="PTHR13593">
    <property type="match status" value="1"/>
</dbReference>
<evidence type="ECO:0008006" key="4">
    <source>
        <dbReference type="Google" id="ProtNLM"/>
    </source>
</evidence>
<dbReference type="GO" id="GO:0006629">
    <property type="term" value="P:lipid metabolic process"/>
    <property type="evidence" value="ECO:0007669"/>
    <property type="project" value="InterPro"/>
</dbReference>
<sequence length="419" mass="46016">MISSVIQKLILLAVPFAYIIISLYTNGVVGLQASYAQSTVQRPHGLIFSGDELAIGVEVEAETGLLSESETDERILASSSILGFYNESSGRLANWMANVPDNISLVTMNIPGTHDSATWNYTEETQESLTTITGQLPPAIAFQCQNRSLFQMLGDGIRFFDFRVGFLPGSEQLGFFHAKALLSYQATLPDVLLGFYRWLDDHPTETVLISIKVDNATFADPSSDQQPSSPKLQGIIQELVTGPLGSRYWLQKNGTLGSLGEARGKLIFVQRIEWDSPLLGIALPPSQFHDNDPEFSLVYNERTGGTAYIEDFYNIIPKPSSFTSKVDQKLKAILCNLKNAAGPDHADQLYISFASGGALKNNPPITPQMLAVGKNGIAGVNTNLAKYINLHQGERFGVILLDWYESDPDLVESIIQRSY</sequence>
<evidence type="ECO:0000313" key="2">
    <source>
        <dbReference type="EMBL" id="KAG0149681.1"/>
    </source>
</evidence>
<name>A0A9P6NM74_9BASI</name>
<dbReference type="SUPFAM" id="SSF51695">
    <property type="entry name" value="PLC-like phosphodiesterases"/>
    <property type="match status" value="1"/>
</dbReference>
<protein>
    <recommendedName>
        <fullName evidence="4">Phosphatidylinositol-specific phospholipase C X domain-containing protein</fullName>
    </recommendedName>
</protein>
<keyword evidence="1" id="KW-1133">Transmembrane helix</keyword>
<dbReference type="Proteomes" id="UP000886653">
    <property type="component" value="Unassembled WGS sequence"/>
</dbReference>